<name>A0A7W5TU95_9MICC</name>
<evidence type="ECO:0000313" key="2">
    <source>
        <dbReference type="Proteomes" id="UP000547528"/>
    </source>
</evidence>
<gene>
    <name evidence="1" type="ORF">FHX47_000107</name>
</gene>
<dbReference type="RefSeq" id="WP_183356958.1">
    <property type="nucleotide sequence ID" value="NZ_BAABKR010000004.1"/>
</dbReference>
<proteinExistence type="predicted"/>
<organism evidence="1 2">
    <name type="scientific">Garicola koreensis</name>
    <dbReference type="NCBI Taxonomy" id="1262554"/>
    <lineage>
        <taxon>Bacteria</taxon>
        <taxon>Bacillati</taxon>
        <taxon>Actinomycetota</taxon>
        <taxon>Actinomycetes</taxon>
        <taxon>Micrococcales</taxon>
        <taxon>Micrococcaceae</taxon>
        <taxon>Garicola</taxon>
    </lineage>
</organism>
<dbReference type="Proteomes" id="UP000547528">
    <property type="component" value="Unassembled WGS sequence"/>
</dbReference>
<evidence type="ECO:0000313" key="1">
    <source>
        <dbReference type="EMBL" id="MBB3666514.1"/>
    </source>
</evidence>
<keyword evidence="2" id="KW-1185">Reference proteome</keyword>
<comment type="caution">
    <text evidence="1">The sequence shown here is derived from an EMBL/GenBank/DDBJ whole genome shotgun (WGS) entry which is preliminary data.</text>
</comment>
<reference evidence="1 2" key="1">
    <citation type="submission" date="2020-08" db="EMBL/GenBank/DDBJ databases">
        <title>Sequencing the genomes of 1000 actinobacteria strains.</title>
        <authorList>
            <person name="Klenk H.-P."/>
        </authorList>
    </citation>
    <scope>NUCLEOTIDE SEQUENCE [LARGE SCALE GENOMIC DNA]</scope>
    <source>
        <strain evidence="1 2">DSM 28238</strain>
    </source>
</reference>
<protein>
    <submittedName>
        <fullName evidence="1">Uncharacterized protein</fullName>
    </submittedName>
</protein>
<dbReference type="AlphaFoldDB" id="A0A7W5TU95"/>
<dbReference type="EMBL" id="JACIBT010000001">
    <property type="protein sequence ID" value="MBB3666514.1"/>
    <property type="molecule type" value="Genomic_DNA"/>
</dbReference>
<sequence length="85" mass="9198">MELVAMRNSLSDGQAPGIDREKTLIRLGQPASMHVRHLLRVGVLTVLRHFDLNLTGSLGQLSLRPGAAMAITILSAKIVTDILMP</sequence>
<accession>A0A7W5TU95</accession>